<feature type="region of interest" description="Disordered" evidence="2">
    <location>
        <begin position="1"/>
        <end position="118"/>
    </location>
</feature>
<keyword evidence="1" id="KW-0175">Coiled coil</keyword>
<evidence type="ECO:0000256" key="1">
    <source>
        <dbReference type="SAM" id="Coils"/>
    </source>
</evidence>
<dbReference type="PROSITE" id="PS51724">
    <property type="entry name" value="SPOR"/>
    <property type="match status" value="1"/>
</dbReference>
<dbReference type="InterPro" id="IPR007730">
    <property type="entry name" value="SPOR-like_dom"/>
</dbReference>
<feature type="transmembrane region" description="Helical" evidence="3">
    <location>
        <begin position="125"/>
        <end position="145"/>
    </location>
</feature>
<name>A0A937JXQ8_9BACT</name>
<reference evidence="5" key="1">
    <citation type="submission" date="2021-01" db="EMBL/GenBank/DDBJ databases">
        <title>Fulvivirga kasyanovii gen. nov., sp nov., a novel member of the phylum Bacteroidetes isolated from seawater in a mussel farm.</title>
        <authorList>
            <person name="Zhao L.-H."/>
            <person name="Wang Z.-J."/>
        </authorList>
    </citation>
    <scope>NUCLEOTIDE SEQUENCE</scope>
    <source>
        <strain evidence="5">2943</strain>
    </source>
</reference>
<dbReference type="EMBL" id="JAESIY010000003">
    <property type="protein sequence ID" value="MBL3655703.1"/>
    <property type="molecule type" value="Genomic_DNA"/>
</dbReference>
<keyword evidence="3" id="KW-0812">Transmembrane</keyword>
<dbReference type="RefSeq" id="WP_202243388.1">
    <property type="nucleotide sequence ID" value="NZ_JAESIY010000003.1"/>
</dbReference>
<evidence type="ECO:0000256" key="2">
    <source>
        <dbReference type="SAM" id="MobiDB-lite"/>
    </source>
</evidence>
<keyword evidence="3" id="KW-0472">Membrane</keyword>
<gene>
    <name evidence="5" type="ORF">JL102_06160</name>
</gene>
<dbReference type="AlphaFoldDB" id="A0A937JXQ8"/>
<evidence type="ECO:0000256" key="3">
    <source>
        <dbReference type="SAM" id="Phobius"/>
    </source>
</evidence>
<feature type="compositionally biased region" description="Basic and acidic residues" evidence="2">
    <location>
        <begin position="1"/>
        <end position="19"/>
    </location>
</feature>
<dbReference type="GO" id="GO:0042834">
    <property type="term" value="F:peptidoglycan binding"/>
    <property type="evidence" value="ECO:0007669"/>
    <property type="project" value="InterPro"/>
</dbReference>
<sequence length="286" mass="32653">MAKKKKDEIDENDELHQENDNINDADDNFGLPDVEFEPLDRSKEDDPYQEEEEFQEGKALQGEEEFQEEETNTYQEESEYIEEKETVYYEPEANEEESWEKEEESAYEPGSYTPPHQESSVVPKILGVLAVVLVAAIAVWYFMFYQPQKEAEEARIAHQQAQQAINAKAEQEKAEKERLAQEQAEREAAAAKAAEDAKPKIGTIETISSRTGRYYVVIASALDGDLAMDHAKKLSKQGLNATIIEPFGKSKFHRIAIESKNDWTEAQNEANDLKAEYGDGVWVIRY</sequence>
<dbReference type="Proteomes" id="UP000659388">
    <property type="component" value="Unassembled WGS sequence"/>
</dbReference>
<proteinExistence type="predicted"/>
<protein>
    <recommendedName>
        <fullName evidence="4">SPOR domain-containing protein</fullName>
    </recommendedName>
</protein>
<organism evidence="5 6">
    <name type="scientific">Fulvivirga sediminis</name>
    <dbReference type="NCBI Taxonomy" id="2803949"/>
    <lineage>
        <taxon>Bacteria</taxon>
        <taxon>Pseudomonadati</taxon>
        <taxon>Bacteroidota</taxon>
        <taxon>Cytophagia</taxon>
        <taxon>Cytophagales</taxon>
        <taxon>Fulvivirgaceae</taxon>
        <taxon>Fulvivirga</taxon>
    </lineage>
</organism>
<keyword evidence="3" id="KW-1133">Transmembrane helix</keyword>
<evidence type="ECO:0000259" key="4">
    <source>
        <dbReference type="PROSITE" id="PS51724"/>
    </source>
</evidence>
<accession>A0A937JXQ8</accession>
<feature type="compositionally biased region" description="Acidic residues" evidence="2">
    <location>
        <begin position="92"/>
        <end position="106"/>
    </location>
</feature>
<feature type="coiled-coil region" evidence="1">
    <location>
        <begin position="151"/>
        <end position="194"/>
    </location>
</feature>
<keyword evidence="6" id="KW-1185">Reference proteome</keyword>
<dbReference type="InterPro" id="IPR036680">
    <property type="entry name" value="SPOR-like_sf"/>
</dbReference>
<dbReference type="Gene3D" id="3.30.70.1070">
    <property type="entry name" value="Sporulation related repeat"/>
    <property type="match status" value="1"/>
</dbReference>
<feature type="domain" description="SPOR" evidence="4">
    <location>
        <begin position="208"/>
        <end position="286"/>
    </location>
</feature>
<evidence type="ECO:0000313" key="6">
    <source>
        <dbReference type="Proteomes" id="UP000659388"/>
    </source>
</evidence>
<evidence type="ECO:0000313" key="5">
    <source>
        <dbReference type="EMBL" id="MBL3655703.1"/>
    </source>
</evidence>
<dbReference type="SUPFAM" id="SSF110997">
    <property type="entry name" value="Sporulation related repeat"/>
    <property type="match status" value="1"/>
</dbReference>
<feature type="compositionally biased region" description="Acidic residues" evidence="2">
    <location>
        <begin position="62"/>
        <end position="80"/>
    </location>
</feature>
<comment type="caution">
    <text evidence="5">The sequence shown here is derived from an EMBL/GenBank/DDBJ whole genome shotgun (WGS) entry which is preliminary data.</text>
</comment>